<reference evidence="2" key="1">
    <citation type="journal article" date="2005" name="PLoS Biol.">
        <title>The genomes of Oryza sativa: a history of duplications.</title>
        <authorList>
            <person name="Yu J."/>
            <person name="Wang J."/>
            <person name="Lin W."/>
            <person name="Li S."/>
            <person name="Li H."/>
            <person name="Zhou J."/>
            <person name="Ni P."/>
            <person name="Dong W."/>
            <person name="Hu S."/>
            <person name="Zeng C."/>
            <person name="Zhang J."/>
            <person name="Zhang Y."/>
            <person name="Li R."/>
            <person name="Xu Z."/>
            <person name="Li S."/>
            <person name="Li X."/>
            <person name="Zheng H."/>
            <person name="Cong L."/>
            <person name="Lin L."/>
            <person name="Yin J."/>
            <person name="Geng J."/>
            <person name="Li G."/>
            <person name="Shi J."/>
            <person name="Liu J."/>
            <person name="Lv H."/>
            <person name="Li J."/>
            <person name="Wang J."/>
            <person name="Deng Y."/>
            <person name="Ran L."/>
            <person name="Shi X."/>
            <person name="Wang X."/>
            <person name="Wu Q."/>
            <person name="Li C."/>
            <person name="Ren X."/>
            <person name="Wang J."/>
            <person name="Wang X."/>
            <person name="Li D."/>
            <person name="Liu D."/>
            <person name="Zhang X."/>
            <person name="Ji Z."/>
            <person name="Zhao W."/>
            <person name="Sun Y."/>
            <person name="Zhang Z."/>
            <person name="Bao J."/>
            <person name="Han Y."/>
            <person name="Dong L."/>
            <person name="Ji J."/>
            <person name="Chen P."/>
            <person name="Wu S."/>
            <person name="Liu J."/>
            <person name="Xiao Y."/>
            <person name="Bu D."/>
            <person name="Tan J."/>
            <person name="Yang L."/>
            <person name="Ye C."/>
            <person name="Zhang J."/>
            <person name="Xu J."/>
            <person name="Zhou Y."/>
            <person name="Yu Y."/>
            <person name="Zhang B."/>
            <person name="Zhuang S."/>
            <person name="Wei H."/>
            <person name="Liu B."/>
            <person name="Lei M."/>
            <person name="Yu H."/>
            <person name="Li Y."/>
            <person name="Xu H."/>
            <person name="Wei S."/>
            <person name="He X."/>
            <person name="Fang L."/>
            <person name="Zhang Z."/>
            <person name="Zhang Y."/>
            <person name="Huang X."/>
            <person name="Su Z."/>
            <person name="Tong W."/>
            <person name="Li J."/>
            <person name="Tong Z."/>
            <person name="Li S."/>
            <person name="Ye J."/>
            <person name="Wang L."/>
            <person name="Fang L."/>
            <person name="Lei T."/>
            <person name="Chen C."/>
            <person name="Chen H."/>
            <person name="Xu Z."/>
            <person name="Li H."/>
            <person name="Huang H."/>
            <person name="Zhang F."/>
            <person name="Xu H."/>
            <person name="Li N."/>
            <person name="Zhao C."/>
            <person name="Li S."/>
            <person name="Dong L."/>
            <person name="Huang Y."/>
            <person name="Li L."/>
            <person name="Xi Y."/>
            <person name="Qi Q."/>
            <person name="Li W."/>
            <person name="Zhang B."/>
            <person name="Hu W."/>
            <person name="Zhang Y."/>
            <person name="Tian X."/>
            <person name="Jiao Y."/>
            <person name="Liang X."/>
            <person name="Jin J."/>
            <person name="Gao L."/>
            <person name="Zheng W."/>
            <person name="Hao B."/>
            <person name="Liu S."/>
            <person name="Wang W."/>
            <person name="Yuan L."/>
            <person name="Cao M."/>
            <person name="McDermott J."/>
            <person name="Samudrala R."/>
            <person name="Wang J."/>
            <person name="Wong G.K."/>
            <person name="Yang H."/>
        </authorList>
    </citation>
    <scope>NUCLEOTIDE SEQUENCE [LARGE SCALE GENOMIC DNA]</scope>
</reference>
<evidence type="ECO:0000313" key="2">
    <source>
        <dbReference type="EMBL" id="EEE68373.1"/>
    </source>
</evidence>
<dbReference type="Proteomes" id="UP000007752">
    <property type="component" value="Chromosome 8"/>
</dbReference>
<dbReference type="EMBL" id="CM000145">
    <property type="protein sequence ID" value="EEE68373.1"/>
    <property type="molecule type" value="Genomic_DNA"/>
</dbReference>
<protein>
    <recommendedName>
        <fullName evidence="3">F-box domain-containing protein</fullName>
    </recommendedName>
</protein>
<organism evidence="2">
    <name type="scientific">Oryza sativa subsp. japonica</name>
    <name type="common">Rice</name>
    <dbReference type="NCBI Taxonomy" id="39947"/>
    <lineage>
        <taxon>Eukaryota</taxon>
        <taxon>Viridiplantae</taxon>
        <taxon>Streptophyta</taxon>
        <taxon>Embryophyta</taxon>
        <taxon>Tracheophyta</taxon>
        <taxon>Spermatophyta</taxon>
        <taxon>Magnoliopsida</taxon>
        <taxon>Liliopsida</taxon>
        <taxon>Poales</taxon>
        <taxon>Poaceae</taxon>
        <taxon>BOP clade</taxon>
        <taxon>Oryzoideae</taxon>
        <taxon>Oryzeae</taxon>
        <taxon>Oryzinae</taxon>
        <taxon>Oryza</taxon>
        <taxon>Oryza sativa</taxon>
    </lineage>
</organism>
<name>A0A8J8XLI0_ORYSJ</name>
<feature type="compositionally biased region" description="Polar residues" evidence="1">
    <location>
        <begin position="233"/>
        <end position="242"/>
    </location>
</feature>
<dbReference type="AlphaFoldDB" id="A0A8J8XLI0"/>
<dbReference type="PANTHER" id="PTHR34223">
    <property type="entry name" value="OS11G0201299 PROTEIN"/>
    <property type="match status" value="1"/>
</dbReference>
<evidence type="ECO:0000256" key="1">
    <source>
        <dbReference type="SAM" id="MobiDB-lite"/>
    </source>
</evidence>
<dbReference type="PANTHER" id="PTHR34223:SF51">
    <property type="entry name" value="OS06G0556300 PROTEIN"/>
    <property type="match status" value="1"/>
</dbReference>
<reference evidence="2" key="2">
    <citation type="submission" date="2008-12" db="EMBL/GenBank/DDBJ databases">
        <title>Improved gene annotation of the rice (Oryza sativa) genomes.</title>
        <authorList>
            <person name="Wang J."/>
            <person name="Li R."/>
            <person name="Fan W."/>
            <person name="Huang Q."/>
            <person name="Zhang J."/>
            <person name="Zhou Y."/>
            <person name="Hu Y."/>
            <person name="Zi S."/>
            <person name="Li J."/>
            <person name="Ni P."/>
            <person name="Zheng H."/>
            <person name="Zhang Y."/>
            <person name="Zhao M."/>
            <person name="Hao Q."/>
            <person name="McDermott J."/>
            <person name="Samudrala R."/>
            <person name="Kristiansen K."/>
            <person name="Wong G.K.-S."/>
        </authorList>
    </citation>
    <scope>NUCLEOTIDE SEQUENCE</scope>
</reference>
<proteinExistence type="predicted"/>
<accession>A0A8J8XLI0</accession>
<dbReference type="InterPro" id="IPR053197">
    <property type="entry name" value="F-box_SCFL_complex_component"/>
</dbReference>
<sequence>MGKLRRVGGEGNDLISELNDDVLDSLPTMADVVRAGAASRRWRHLSTRVPSLRFGFTEDGVDAKPKRREKFDRFVAFVNHVLDARAASAGIEQLAISIQLYDRGAAHAVAAWIRYAMRQRHAVKSLALDLHLPEDPRFADDNTIDLDDLSMVSRRLETMTLSLAYVSLRLPAAATATAVVFDSLVDLSFKGIRLVGAGAGADSSRLLSRLVLSAAPEATAGERSRAEIERCGSTPTFAATVP</sequence>
<feature type="region of interest" description="Disordered" evidence="1">
    <location>
        <begin position="222"/>
        <end position="242"/>
    </location>
</feature>
<evidence type="ECO:0008006" key="3">
    <source>
        <dbReference type="Google" id="ProtNLM"/>
    </source>
</evidence>
<gene>
    <name evidence="2" type="ORF">OsJ_26695</name>
</gene>